<proteinExistence type="predicted"/>
<gene>
    <name evidence="2" type="ORF">PSTT_03981</name>
</gene>
<sequence>MMLGDPTCWTIPVVIRTAFLVFAKSRQRKFKALSPTRNRLESEPQLHLGLSLHRPETARKKAKVKSAAAETAADDMGHSTFPEKPYWSTPGSSLLLESVRSPCHDGQQSEPWTCRIGSGRCEFEYEGADKIDGGILQTLTLGWISAWVWAKTPSLGRTRWLRGTALEIEVEKNSGRNFPEEDYDNRPIPVGASQATIVPPSSEPTSDAPEQSYEKALMKLEYNSAPLYIKASTSEEKILDLPSHKAAEIVTPKTKKRGRLENTGKSSAPQKMENVAGSSSNGKATTSALRKLFHSPYTEKIWAWLFGGTTYMVELKHQRLKNQQEARTSEFVARLASKMTEIIHHEEHSASKRMDPTEIHANVLEFVNLLLLTNLRVLQGFGTLSKKGYLKEHDLLHEWLFNILTEFRDQPPDLGAQSSPKVFPGLHLKQVVERVVQTIGSKNSNHLIYRIVKKQQFDNTFVGVVSESHLLMTKTITTLLAAYYKLHNLEKWNCLFRDEGTFLSHLSKLQSPHYKRNTEAIEERKGFIEVLKLLPWKEKSTHNRKTLSKSVQMSMRVLISHKWEDWVDPFVERSPAVVGEAAWARISLIERGEKEFILVDPESLRRVTKKFDPNGSNNSLSTSFLNFYKNEEFTFVHVKQFLRLVWVLNYRLIEALGYQVIDRVYLEEQNHIQTEIFDILNKPRYHEGASEGLENHPEPVTNEERVISDLIFSSLRCKETGRIHSPAVLRKNKLSMQKIMMTEAAVKMMAYHYKKKNLIKWFNLFKDEHGFLTGLEKISKRIRSDSGYRSFKSITVRKMRQMRLLPWEGTMYTTSKQRLLNSFVFRRKQYLI</sequence>
<comment type="caution">
    <text evidence="2">The sequence shown here is derived from an EMBL/GenBank/DDBJ whole genome shotgun (WGS) entry which is preliminary data.</text>
</comment>
<protein>
    <submittedName>
        <fullName evidence="2">Uncharacterized protein</fullName>
    </submittedName>
</protein>
<feature type="region of interest" description="Disordered" evidence="1">
    <location>
        <begin position="252"/>
        <end position="283"/>
    </location>
</feature>
<dbReference type="AlphaFoldDB" id="A0A2S4VU96"/>
<dbReference type="VEuPathDB" id="FungiDB:PSTT_03981"/>
<evidence type="ECO:0000313" key="2">
    <source>
        <dbReference type="EMBL" id="POW13078.1"/>
    </source>
</evidence>
<organism evidence="2 3">
    <name type="scientific">Puccinia striiformis</name>
    <dbReference type="NCBI Taxonomy" id="27350"/>
    <lineage>
        <taxon>Eukaryota</taxon>
        <taxon>Fungi</taxon>
        <taxon>Dikarya</taxon>
        <taxon>Basidiomycota</taxon>
        <taxon>Pucciniomycotina</taxon>
        <taxon>Pucciniomycetes</taxon>
        <taxon>Pucciniales</taxon>
        <taxon>Pucciniaceae</taxon>
        <taxon>Puccinia</taxon>
    </lineage>
</organism>
<accession>A0A2S4VU96</accession>
<dbReference type="Proteomes" id="UP000239156">
    <property type="component" value="Unassembled WGS sequence"/>
</dbReference>
<name>A0A2S4VU96_9BASI</name>
<reference evidence="2" key="1">
    <citation type="submission" date="2017-12" db="EMBL/GenBank/DDBJ databases">
        <title>Gene loss provides genomic basis for host adaptation in cereal stripe rust fungi.</title>
        <authorList>
            <person name="Xia C."/>
        </authorList>
    </citation>
    <scope>NUCLEOTIDE SEQUENCE [LARGE SCALE GENOMIC DNA]</scope>
    <source>
        <strain evidence="2">93-210</strain>
    </source>
</reference>
<evidence type="ECO:0000256" key="1">
    <source>
        <dbReference type="SAM" id="MobiDB-lite"/>
    </source>
</evidence>
<dbReference type="EMBL" id="PKSL01000027">
    <property type="protein sequence ID" value="POW13078.1"/>
    <property type="molecule type" value="Genomic_DNA"/>
</dbReference>
<evidence type="ECO:0000313" key="3">
    <source>
        <dbReference type="Proteomes" id="UP000239156"/>
    </source>
</evidence>
<dbReference type="VEuPathDB" id="FungiDB:PSHT_13347"/>
<keyword evidence="3" id="KW-1185">Reference proteome</keyword>